<keyword evidence="8 15" id="KW-0067">ATP-binding</keyword>
<evidence type="ECO:0000256" key="9">
    <source>
        <dbReference type="ARBA" id="ARBA00022989"/>
    </source>
</evidence>
<keyword evidence="3" id="KW-1003">Cell membrane</keyword>
<gene>
    <name evidence="19" type="ORF">HMPREF0391_11501</name>
</gene>
<dbReference type="PANTHER" id="PTHR22683">
    <property type="entry name" value="SPORULATION PROTEIN RELATED"/>
    <property type="match status" value="1"/>
</dbReference>
<keyword evidence="7" id="KW-0159">Chromosome partition</keyword>
<comment type="similarity">
    <text evidence="2">Belongs to the FtsK/SpoIIIE/SftA family.</text>
</comment>
<dbReference type="SUPFAM" id="SSF46785">
    <property type="entry name" value="Winged helix' DNA-binding domain"/>
    <property type="match status" value="1"/>
</dbReference>
<dbReference type="Pfam" id="PF09397">
    <property type="entry name" value="FtsK_gamma"/>
    <property type="match status" value="1"/>
</dbReference>
<evidence type="ECO:0000256" key="16">
    <source>
        <dbReference type="SAM" id="MobiDB-lite"/>
    </source>
</evidence>
<dbReference type="HOGENOM" id="CLU_001981_9_6_9"/>
<dbReference type="Pfam" id="PF01580">
    <property type="entry name" value="FtsK_SpoIIIE"/>
    <property type="match status" value="1"/>
</dbReference>
<dbReference type="Pfam" id="PF17854">
    <property type="entry name" value="FtsK_alpha"/>
    <property type="match status" value="1"/>
</dbReference>
<keyword evidence="12" id="KW-0131">Cell cycle</keyword>
<evidence type="ECO:0000256" key="2">
    <source>
        <dbReference type="ARBA" id="ARBA00006474"/>
    </source>
</evidence>
<dbReference type="GO" id="GO:0005886">
    <property type="term" value="C:plasma membrane"/>
    <property type="evidence" value="ECO:0007669"/>
    <property type="project" value="UniProtKB-SubCell"/>
</dbReference>
<dbReference type="PROSITE" id="PS50901">
    <property type="entry name" value="FTSK"/>
    <property type="match status" value="1"/>
</dbReference>
<dbReference type="GO" id="GO:0007059">
    <property type="term" value="P:chromosome segregation"/>
    <property type="evidence" value="ECO:0007669"/>
    <property type="project" value="UniProtKB-KW"/>
</dbReference>
<keyword evidence="6 15" id="KW-0547">Nucleotide-binding</keyword>
<dbReference type="PANTHER" id="PTHR22683:SF41">
    <property type="entry name" value="DNA TRANSLOCASE FTSK"/>
    <property type="match status" value="1"/>
</dbReference>
<accession>D6SAM9</accession>
<evidence type="ECO:0000256" key="5">
    <source>
        <dbReference type="ARBA" id="ARBA00022692"/>
    </source>
</evidence>
<protein>
    <submittedName>
        <fullName evidence="19">FtsK/SpoIIIE family protein</fullName>
    </submittedName>
</protein>
<keyword evidence="4" id="KW-0132">Cell division</keyword>
<keyword evidence="10" id="KW-0238">DNA-binding</keyword>
<organism evidence="19">
    <name type="scientific">Finegoldia magna ATCC 53516</name>
    <dbReference type="NCBI Taxonomy" id="525282"/>
    <lineage>
        <taxon>Bacteria</taxon>
        <taxon>Bacillati</taxon>
        <taxon>Bacillota</taxon>
        <taxon>Tissierellia</taxon>
        <taxon>Tissierellales</taxon>
        <taxon>Peptoniphilaceae</taxon>
        <taxon>Finegoldia</taxon>
    </lineage>
</organism>
<feature type="transmembrane region" description="Helical" evidence="17">
    <location>
        <begin position="27"/>
        <end position="51"/>
    </location>
</feature>
<evidence type="ECO:0000256" key="7">
    <source>
        <dbReference type="ARBA" id="ARBA00022829"/>
    </source>
</evidence>
<name>D6SAM9_FINMA</name>
<evidence type="ECO:0000256" key="4">
    <source>
        <dbReference type="ARBA" id="ARBA00022618"/>
    </source>
</evidence>
<dbReference type="Gene3D" id="3.30.980.40">
    <property type="match status" value="1"/>
</dbReference>
<sequence>MARNTKSRNKTKSKSNSKKNANSSKKLIIILVLIISLIFMASSRVGILGIIVKNIYFSTFGIFSYVFISLGILYTISTISDINHGDKLRKITYILAVSSIFVMSLINISNYPNLNINQRIDLNLNLANEYSGIGVIGAIIASILNMAIGYIGLYVALVFCSLFLIAIIMNLTLKELFQKFFAFVKKTFVDIKTKNEQNKQNKSIEKSREIKQNKPTKERISKNSIIKEKSDLKKSIDSEPPKPKLNDYKSNEKESGEQLSVIDFGEFSGQSNYTFPPLELLKNAEYMEDNDDSVLQKAKMIEETLKNFSIDATVVQIDRGPTVTCYELEPKAGVKVSRIVNLADDLSLSLATSGIRIQAPIPGKSVVGIEVENDVKNSVMLKEILMSDNFVKEKSLMPIALGKDISGKCIVTSVDKMPHLLIAGATGSGKSVCINTIIMSILYKSNPNDVKLILIDPKVVELSIYNNIPHLAIPVVTDPKKASAALNWAVREMERRYQIFSENHVRDIKAYNKKNKNDELEKLPYIVIIIDELSDLMMVSANDVEDAICRLAQMARACGIHLIIATQRPTVDVITGTIKANVPSRISFAVSSQIDSRTILDQSGAEKLIGRGDMLFFPSSMAKPSRVQGAFISDEEVDNVVKFLINKNETNYKEEIIEDIDKSESIDLEDDDTDILFTDAVEIILNEDSASISLLQRKLKIGYARAGRIIDQMEEKGIVGPSEGSKPRKILIPKDYLERRD</sequence>
<dbReference type="SMART" id="SM00843">
    <property type="entry name" value="Ftsk_gamma"/>
    <property type="match status" value="1"/>
</dbReference>
<feature type="domain" description="FtsK" evidence="18">
    <location>
        <begin position="396"/>
        <end position="597"/>
    </location>
</feature>
<dbReference type="Gene3D" id="3.40.50.300">
    <property type="entry name" value="P-loop containing nucleotide triphosphate hydrolases"/>
    <property type="match status" value="1"/>
</dbReference>
<dbReference type="InterPro" id="IPR027417">
    <property type="entry name" value="P-loop_NTPase"/>
</dbReference>
<evidence type="ECO:0000256" key="15">
    <source>
        <dbReference type="PROSITE-ProRule" id="PRU00289"/>
    </source>
</evidence>
<dbReference type="STRING" id="525282.HMPREF0391_11501"/>
<feature type="transmembrane region" description="Helical" evidence="17">
    <location>
        <begin position="91"/>
        <end position="110"/>
    </location>
</feature>
<dbReference type="GO" id="GO:0003677">
    <property type="term" value="F:DNA binding"/>
    <property type="evidence" value="ECO:0007669"/>
    <property type="project" value="UniProtKB-KW"/>
</dbReference>
<feature type="transmembrane region" description="Helical" evidence="17">
    <location>
        <begin position="130"/>
        <end position="148"/>
    </location>
</feature>
<keyword evidence="11 17" id="KW-0472">Membrane</keyword>
<comment type="subcellular location">
    <subcellularLocation>
        <location evidence="1">Cell membrane</location>
        <topology evidence="1">Multi-pass membrane protein</topology>
    </subcellularLocation>
</comment>
<evidence type="ECO:0000256" key="14">
    <source>
        <dbReference type="ARBA" id="ARBA00025923"/>
    </source>
</evidence>
<dbReference type="GO" id="GO:0051301">
    <property type="term" value="P:cell division"/>
    <property type="evidence" value="ECO:0007669"/>
    <property type="project" value="UniProtKB-KW"/>
</dbReference>
<dbReference type="Pfam" id="PF13491">
    <property type="entry name" value="FtsK_4TM"/>
    <property type="match status" value="1"/>
</dbReference>
<dbReference type="RefSeq" id="WP_002836416.1">
    <property type="nucleotide sequence ID" value="NZ_CM000955.1"/>
</dbReference>
<evidence type="ECO:0000256" key="3">
    <source>
        <dbReference type="ARBA" id="ARBA00022475"/>
    </source>
</evidence>
<comment type="subunit">
    <text evidence="14">Homohexamer. Forms a ring that surrounds DNA.</text>
</comment>
<evidence type="ECO:0000256" key="13">
    <source>
        <dbReference type="ARBA" id="ARBA00024986"/>
    </source>
</evidence>
<evidence type="ECO:0000259" key="18">
    <source>
        <dbReference type="PROSITE" id="PS50901"/>
    </source>
</evidence>
<evidence type="ECO:0000256" key="17">
    <source>
        <dbReference type="SAM" id="Phobius"/>
    </source>
</evidence>
<evidence type="ECO:0000256" key="8">
    <source>
        <dbReference type="ARBA" id="ARBA00022840"/>
    </source>
</evidence>
<feature type="transmembrane region" description="Helical" evidence="17">
    <location>
        <begin position="57"/>
        <end position="79"/>
    </location>
</feature>
<feature type="region of interest" description="Disordered" evidence="16">
    <location>
        <begin position="199"/>
        <end position="219"/>
    </location>
</feature>
<dbReference type="AlphaFoldDB" id="D6SAM9"/>
<evidence type="ECO:0000256" key="1">
    <source>
        <dbReference type="ARBA" id="ARBA00004651"/>
    </source>
</evidence>
<keyword evidence="9 17" id="KW-1133">Transmembrane helix</keyword>
<dbReference type="OrthoDB" id="9807790at2"/>
<dbReference type="SUPFAM" id="SSF52540">
    <property type="entry name" value="P-loop containing nucleoside triphosphate hydrolases"/>
    <property type="match status" value="1"/>
</dbReference>
<evidence type="ECO:0000256" key="10">
    <source>
        <dbReference type="ARBA" id="ARBA00023125"/>
    </source>
</evidence>
<dbReference type="InterPro" id="IPR003593">
    <property type="entry name" value="AAA+_ATPase"/>
</dbReference>
<proteinExistence type="inferred from homology"/>
<dbReference type="InterPro" id="IPR018541">
    <property type="entry name" value="Ftsk_gamma"/>
</dbReference>
<feature type="region of interest" description="Disordered" evidence="16">
    <location>
        <begin position="718"/>
        <end position="741"/>
    </location>
</feature>
<dbReference type="Gene3D" id="1.10.10.10">
    <property type="entry name" value="Winged helix-like DNA-binding domain superfamily/Winged helix DNA-binding domain"/>
    <property type="match status" value="1"/>
</dbReference>
<dbReference type="InterPro" id="IPR050206">
    <property type="entry name" value="FtsK/SpoIIIE/SftA"/>
</dbReference>
<feature type="region of interest" description="Disordered" evidence="16">
    <location>
        <begin position="231"/>
        <end position="254"/>
    </location>
</feature>
<comment type="caution">
    <text evidence="19">The sequence shown here is derived from an EMBL/GenBank/DDBJ whole genome shotgun (WGS) entry which is preliminary data.</text>
</comment>
<dbReference type="InterPro" id="IPR036390">
    <property type="entry name" value="WH_DNA-bd_sf"/>
</dbReference>
<reference evidence="19" key="1">
    <citation type="submission" date="2010-05" db="EMBL/GenBank/DDBJ databases">
        <authorList>
            <person name="Muzny D."/>
            <person name="Qin X."/>
            <person name="Buhay C."/>
            <person name="Dugan-Rocha S."/>
            <person name="Ding Y."/>
            <person name="Chen G."/>
            <person name="Hawes A."/>
            <person name="Holder M."/>
            <person name="Jhangiani S."/>
            <person name="Johnson A."/>
            <person name="Khan Z."/>
            <person name="Li Z."/>
            <person name="Liu W."/>
            <person name="Liu X."/>
            <person name="Perez L."/>
            <person name="Shen H."/>
            <person name="Wang Q."/>
            <person name="Watt J."/>
            <person name="Xi L."/>
            <person name="Xin Y."/>
            <person name="Zhou J."/>
            <person name="Deng J."/>
            <person name="Jiang H."/>
            <person name="Liu Y."/>
            <person name="Qu J."/>
            <person name="Song X.-Z."/>
            <person name="Zhang L."/>
            <person name="Villasana D."/>
            <person name="Johnson A."/>
            <person name="Liu J."/>
            <person name="Liyanage D."/>
            <person name="Lorensuhewa L."/>
            <person name="Robinson T."/>
            <person name="Song A."/>
            <person name="Song B.-B."/>
            <person name="Dinh H."/>
            <person name="Thornton R."/>
            <person name="Coyle M."/>
            <person name="Francisco L."/>
            <person name="Jackson L."/>
            <person name="Javaid M."/>
            <person name="Korchina V."/>
            <person name="Kovar C."/>
            <person name="Mata R."/>
            <person name="Mathew T."/>
            <person name="Ngo R."/>
            <person name="Nguyen L."/>
            <person name="Nguyen N."/>
            <person name="Okwuonu G."/>
            <person name="Ongeri F."/>
            <person name="Pham C."/>
            <person name="Simmons D."/>
            <person name="Wilczek-Boney K."/>
            <person name="Hale W."/>
            <person name="Jakkamsetti A."/>
            <person name="Pham P."/>
            <person name="Ruth R."/>
            <person name="San Lucas F."/>
            <person name="Warren J."/>
            <person name="Zhang J."/>
            <person name="Zhao Z."/>
            <person name="Zhou C."/>
            <person name="Zhu D."/>
            <person name="Lee S."/>
            <person name="Bess C."/>
            <person name="Blankenburg K."/>
            <person name="Forbes L."/>
            <person name="Fu Q."/>
            <person name="Gubbala S."/>
            <person name="Hirani K."/>
            <person name="Jayaseelan J.C."/>
            <person name="Lara F."/>
            <person name="Munidasa M."/>
            <person name="Palculict T."/>
            <person name="Patil S."/>
            <person name="Pu L.-L."/>
            <person name="Saada N."/>
            <person name="Tang L."/>
            <person name="Weissenberger G."/>
            <person name="Zhu Y."/>
            <person name="Hemphill L."/>
            <person name="Shang Y."/>
            <person name="Youmans B."/>
            <person name="Ayvaz T."/>
            <person name="Ross M."/>
            <person name="Santibanez J."/>
            <person name="Aqrawi P."/>
            <person name="Gross S."/>
            <person name="Joshi V."/>
            <person name="Fowler G."/>
            <person name="Nazareth L."/>
            <person name="Reid J."/>
            <person name="Worley K."/>
            <person name="Petrosino J."/>
            <person name="Highlander S."/>
            <person name="Gibbs R."/>
        </authorList>
    </citation>
    <scope>NUCLEOTIDE SEQUENCE [LARGE SCALE GENOMIC DNA]</scope>
    <source>
        <strain evidence="19">ATCC 53516</strain>
    </source>
</reference>
<comment type="function">
    <text evidence="13">Essential cell division protein that coordinates cell division and chromosome segregation. The N-terminus is involved in assembly of the cell-division machinery. The C-terminus functions as a DNA motor that moves dsDNA in an ATP-dependent manner towards the dif recombination site, which is located within the replication terminus region. Required for activation of the Xer recombinase, allowing activation of chromosome unlinking by recombination.</text>
</comment>
<keyword evidence="5 17" id="KW-0812">Transmembrane</keyword>
<dbReference type="Proteomes" id="UP000004063">
    <property type="component" value="Chromosome"/>
</dbReference>
<dbReference type="eggNOG" id="COG1674">
    <property type="taxonomic scope" value="Bacteria"/>
</dbReference>
<dbReference type="EMBL" id="ACHM02000003">
    <property type="protein sequence ID" value="EFH92529.1"/>
    <property type="molecule type" value="Genomic_DNA"/>
</dbReference>
<feature type="binding site" evidence="15">
    <location>
        <begin position="424"/>
        <end position="431"/>
    </location>
    <ligand>
        <name>ATP</name>
        <dbReference type="ChEBI" id="CHEBI:30616"/>
    </ligand>
</feature>
<evidence type="ECO:0000256" key="11">
    <source>
        <dbReference type="ARBA" id="ARBA00023136"/>
    </source>
</evidence>
<dbReference type="GO" id="GO:0005524">
    <property type="term" value="F:ATP binding"/>
    <property type="evidence" value="ECO:0007669"/>
    <property type="project" value="UniProtKB-UniRule"/>
</dbReference>
<feature type="transmembrane region" description="Helical" evidence="17">
    <location>
        <begin position="153"/>
        <end position="173"/>
    </location>
</feature>
<dbReference type="SMART" id="SM00382">
    <property type="entry name" value="AAA"/>
    <property type="match status" value="1"/>
</dbReference>
<dbReference type="InterPro" id="IPR002543">
    <property type="entry name" value="FtsK_dom"/>
</dbReference>
<dbReference type="InterPro" id="IPR025199">
    <property type="entry name" value="FtsK_4TM"/>
</dbReference>
<evidence type="ECO:0000256" key="6">
    <source>
        <dbReference type="ARBA" id="ARBA00022741"/>
    </source>
</evidence>
<evidence type="ECO:0000256" key="12">
    <source>
        <dbReference type="ARBA" id="ARBA00023306"/>
    </source>
</evidence>
<evidence type="ECO:0000313" key="19">
    <source>
        <dbReference type="EMBL" id="EFH92529.1"/>
    </source>
</evidence>
<dbReference type="InterPro" id="IPR036388">
    <property type="entry name" value="WH-like_DNA-bd_sf"/>
</dbReference>
<dbReference type="InterPro" id="IPR041027">
    <property type="entry name" value="FtsK_alpha"/>
</dbReference>